<gene>
    <name evidence="8" type="ORF">GRI65_11975</name>
</gene>
<comment type="caution">
    <text evidence="8">The sequence shown here is derived from an EMBL/GenBank/DDBJ whole genome shotgun (WGS) entry which is preliminary data.</text>
</comment>
<dbReference type="Proteomes" id="UP000431922">
    <property type="component" value="Unassembled WGS sequence"/>
</dbReference>
<dbReference type="GO" id="GO:0004794">
    <property type="term" value="F:threonine deaminase activity"/>
    <property type="evidence" value="ECO:0007669"/>
    <property type="project" value="UniProtKB-EC"/>
</dbReference>
<dbReference type="GO" id="GO:0030170">
    <property type="term" value="F:pyridoxal phosphate binding"/>
    <property type="evidence" value="ECO:0007669"/>
    <property type="project" value="UniProtKB-ARBA"/>
</dbReference>
<dbReference type="Gene3D" id="3.30.70.260">
    <property type="match status" value="1"/>
</dbReference>
<sequence length="431" mass="46364">MNTSPSLSPVNANPAATAPRDHPCDAPIEALSIESIRAAAERIKDAVVRTPTMHSITLSQMTGAEIWLKFENLQFTAAYKERGALNALLLMDPERRARGVIAASAGNHSQGLSFHGRRLGVPVTIVMPRTTPTVKVMQTESVGGQVVLEGETFDEAYAHARKLEIELGLTFVHPFDDPDVASGQGTVALEMFEDAPDLDCIVTPIGGGGLISGMATVARALKPDMKVYGVQAALFPSMYAKIKGTEMPCSGDTLAEGIAVKYPGEFTSRVVADRVDDILLVDEAALEKAVSLLLQIEKTVVEGAGAAGLAAVLAHPEKFAGRKIGLVLCGGNIDTRLLANVLLRDLARSGRLARLRITLQDRPGSLYKVMSAFHEHNVNIIEIYHQRIFTNLPAKGLITDIECEARDREQLDALVQSLRTSGYVVNPVELD</sequence>
<feature type="compositionally biased region" description="Polar residues" evidence="6">
    <location>
        <begin position="1"/>
        <end position="11"/>
    </location>
</feature>
<dbReference type="PANTHER" id="PTHR48078">
    <property type="entry name" value="THREONINE DEHYDRATASE, MITOCHONDRIAL-RELATED"/>
    <property type="match status" value="1"/>
</dbReference>
<dbReference type="InterPro" id="IPR002912">
    <property type="entry name" value="ACT_dom"/>
</dbReference>
<keyword evidence="3" id="KW-0663">Pyridoxal phosphate</keyword>
<evidence type="ECO:0000313" key="8">
    <source>
        <dbReference type="EMBL" id="MXP45165.1"/>
    </source>
</evidence>
<dbReference type="AlphaFoldDB" id="A0A845B3G1"/>
<feature type="domain" description="ACT" evidence="7">
    <location>
        <begin position="354"/>
        <end position="431"/>
    </location>
</feature>
<dbReference type="PANTHER" id="PTHR48078:SF6">
    <property type="entry name" value="L-THREONINE DEHYDRATASE CATABOLIC TDCB"/>
    <property type="match status" value="1"/>
</dbReference>
<evidence type="ECO:0000256" key="6">
    <source>
        <dbReference type="SAM" id="MobiDB-lite"/>
    </source>
</evidence>
<dbReference type="EC" id="4.3.1.19" evidence="8"/>
<dbReference type="GO" id="GO:0009097">
    <property type="term" value="P:isoleucine biosynthetic process"/>
    <property type="evidence" value="ECO:0007669"/>
    <property type="project" value="TreeGrafter"/>
</dbReference>
<dbReference type="EMBL" id="WTYL01000003">
    <property type="protein sequence ID" value="MXP45165.1"/>
    <property type="molecule type" value="Genomic_DNA"/>
</dbReference>
<evidence type="ECO:0000259" key="7">
    <source>
        <dbReference type="PROSITE" id="PS51671"/>
    </source>
</evidence>
<dbReference type="FunFam" id="3.40.50.1100:FF:000005">
    <property type="entry name" value="Threonine dehydratase catabolic"/>
    <property type="match status" value="1"/>
</dbReference>
<dbReference type="NCBIfam" id="TIGR01127">
    <property type="entry name" value="ilvA_1Cterm"/>
    <property type="match status" value="1"/>
</dbReference>
<comment type="similarity">
    <text evidence="2">Belongs to the serine/threonine dehydratase family.</text>
</comment>
<evidence type="ECO:0000256" key="4">
    <source>
        <dbReference type="ARBA" id="ARBA00023239"/>
    </source>
</evidence>
<dbReference type="InterPro" id="IPR050147">
    <property type="entry name" value="Ser/Thr_Dehydratase"/>
</dbReference>
<dbReference type="GO" id="GO:0006565">
    <property type="term" value="P:L-serine catabolic process"/>
    <property type="evidence" value="ECO:0007669"/>
    <property type="project" value="TreeGrafter"/>
</dbReference>
<proteinExistence type="inferred from homology"/>
<protein>
    <submittedName>
        <fullName evidence="8">Threonine ammonia-lyase</fullName>
        <ecNumber evidence="8">4.3.1.19</ecNumber>
    </submittedName>
</protein>
<comment type="cofactor">
    <cofactor evidence="1">
        <name>pyridoxal 5'-phosphate</name>
        <dbReference type="ChEBI" id="CHEBI:597326"/>
    </cofactor>
</comment>
<organism evidence="8 9">
    <name type="scientific">Allopontixanthobacter sediminis</name>
    <dbReference type="NCBI Taxonomy" id="1689985"/>
    <lineage>
        <taxon>Bacteria</taxon>
        <taxon>Pseudomonadati</taxon>
        <taxon>Pseudomonadota</taxon>
        <taxon>Alphaproteobacteria</taxon>
        <taxon>Sphingomonadales</taxon>
        <taxon>Erythrobacteraceae</taxon>
        <taxon>Allopontixanthobacter</taxon>
    </lineage>
</organism>
<dbReference type="RefSeq" id="WP_160756793.1">
    <property type="nucleotide sequence ID" value="NZ_WTYL01000003.1"/>
</dbReference>
<evidence type="ECO:0000256" key="1">
    <source>
        <dbReference type="ARBA" id="ARBA00001933"/>
    </source>
</evidence>
<reference evidence="8 9" key="1">
    <citation type="submission" date="2019-12" db="EMBL/GenBank/DDBJ databases">
        <title>Genomic-based taxomic classification of the family Erythrobacteraceae.</title>
        <authorList>
            <person name="Xu L."/>
        </authorList>
    </citation>
    <scope>NUCLEOTIDE SEQUENCE [LARGE SCALE GENOMIC DNA]</scope>
    <source>
        <strain evidence="8 9">KCTC 42453</strain>
    </source>
</reference>
<dbReference type="GO" id="GO:0003941">
    <property type="term" value="F:L-serine ammonia-lyase activity"/>
    <property type="evidence" value="ECO:0007669"/>
    <property type="project" value="UniProtKB-EC"/>
</dbReference>
<dbReference type="OrthoDB" id="9811476at2"/>
<dbReference type="Gene3D" id="3.40.50.1100">
    <property type="match status" value="2"/>
</dbReference>
<dbReference type="GO" id="GO:0006567">
    <property type="term" value="P:L-threonine catabolic process"/>
    <property type="evidence" value="ECO:0007669"/>
    <property type="project" value="InterPro"/>
</dbReference>
<comment type="catalytic activity">
    <reaction evidence="5">
        <text>L-serine = pyruvate + NH4(+)</text>
        <dbReference type="Rhea" id="RHEA:19169"/>
        <dbReference type="ChEBI" id="CHEBI:15361"/>
        <dbReference type="ChEBI" id="CHEBI:28938"/>
        <dbReference type="ChEBI" id="CHEBI:33384"/>
        <dbReference type="EC" id="4.3.1.17"/>
    </reaction>
</comment>
<dbReference type="CDD" id="cd01562">
    <property type="entry name" value="Thr-dehyd"/>
    <property type="match status" value="1"/>
</dbReference>
<evidence type="ECO:0000256" key="2">
    <source>
        <dbReference type="ARBA" id="ARBA00010869"/>
    </source>
</evidence>
<dbReference type="CDD" id="cd04886">
    <property type="entry name" value="ACT_ThrD-II-like"/>
    <property type="match status" value="1"/>
</dbReference>
<name>A0A845B3G1_9SPHN</name>
<evidence type="ECO:0000313" key="9">
    <source>
        <dbReference type="Proteomes" id="UP000431922"/>
    </source>
</evidence>
<evidence type="ECO:0000256" key="5">
    <source>
        <dbReference type="ARBA" id="ARBA00049406"/>
    </source>
</evidence>
<dbReference type="Pfam" id="PF01842">
    <property type="entry name" value="ACT"/>
    <property type="match status" value="1"/>
</dbReference>
<dbReference type="FunFam" id="3.40.50.1100:FF:000007">
    <property type="entry name" value="L-threonine dehydratase catabolic TdcB"/>
    <property type="match status" value="1"/>
</dbReference>
<dbReference type="InterPro" id="IPR001926">
    <property type="entry name" value="TrpB-like_PALP"/>
</dbReference>
<keyword evidence="9" id="KW-1185">Reference proteome</keyword>
<dbReference type="InterPro" id="IPR036052">
    <property type="entry name" value="TrpB-like_PALP_sf"/>
</dbReference>
<dbReference type="NCBIfam" id="NF005600">
    <property type="entry name" value="PRK07334.1"/>
    <property type="match status" value="1"/>
</dbReference>
<dbReference type="SUPFAM" id="SSF53686">
    <property type="entry name" value="Tryptophan synthase beta subunit-like PLP-dependent enzymes"/>
    <property type="match status" value="1"/>
</dbReference>
<dbReference type="Pfam" id="PF00291">
    <property type="entry name" value="PALP"/>
    <property type="match status" value="1"/>
</dbReference>
<dbReference type="InterPro" id="IPR005789">
    <property type="entry name" value="Thr_deHydtase_catblc"/>
</dbReference>
<accession>A0A845B3G1</accession>
<keyword evidence="4 8" id="KW-0456">Lyase</keyword>
<evidence type="ECO:0000256" key="3">
    <source>
        <dbReference type="ARBA" id="ARBA00022898"/>
    </source>
</evidence>
<dbReference type="InterPro" id="IPR044561">
    <property type="entry name" value="ACT_ThrD-II-like"/>
</dbReference>
<feature type="region of interest" description="Disordered" evidence="6">
    <location>
        <begin position="1"/>
        <end position="23"/>
    </location>
</feature>
<dbReference type="PROSITE" id="PS51671">
    <property type="entry name" value="ACT"/>
    <property type="match status" value="1"/>
</dbReference>